<evidence type="ECO:0000313" key="3">
    <source>
        <dbReference type="RefSeq" id="XP_031574783.1"/>
    </source>
</evidence>
<feature type="transmembrane region" description="Helical" evidence="1">
    <location>
        <begin position="116"/>
        <end position="138"/>
    </location>
</feature>
<proteinExistence type="predicted"/>
<protein>
    <submittedName>
        <fullName evidence="3">Uncharacterized protein LOC116308493</fullName>
    </submittedName>
</protein>
<feature type="transmembrane region" description="Helical" evidence="1">
    <location>
        <begin position="150"/>
        <end position="176"/>
    </location>
</feature>
<keyword evidence="1" id="KW-1133">Transmembrane helix</keyword>
<dbReference type="Proteomes" id="UP000515163">
    <property type="component" value="Unplaced"/>
</dbReference>
<feature type="transmembrane region" description="Helical" evidence="1">
    <location>
        <begin position="209"/>
        <end position="232"/>
    </location>
</feature>
<organism evidence="2 3">
    <name type="scientific">Actinia tenebrosa</name>
    <name type="common">Australian red waratah sea anemone</name>
    <dbReference type="NCBI Taxonomy" id="6105"/>
    <lineage>
        <taxon>Eukaryota</taxon>
        <taxon>Metazoa</taxon>
        <taxon>Cnidaria</taxon>
        <taxon>Anthozoa</taxon>
        <taxon>Hexacorallia</taxon>
        <taxon>Actiniaria</taxon>
        <taxon>Actiniidae</taxon>
        <taxon>Actinia</taxon>
    </lineage>
</organism>
<name>A0A6P8JAM4_ACTTE</name>
<keyword evidence="1" id="KW-0812">Transmembrane</keyword>
<evidence type="ECO:0000256" key="1">
    <source>
        <dbReference type="SAM" id="Phobius"/>
    </source>
</evidence>
<gene>
    <name evidence="3" type="primary">LOC116308493</name>
</gene>
<feature type="transmembrane region" description="Helical" evidence="1">
    <location>
        <begin position="81"/>
        <end position="101"/>
    </location>
</feature>
<evidence type="ECO:0000313" key="2">
    <source>
        <dbReference type="Proteomes" id="UP000515163"/>
    </source>
</evidence>
<keyword evidence="1" id="KW-0472">Membrane</keyword>
<sequence length="287" mass="32573">MAENEAEADNESNQNQSVQVISTDSYSQTGLTDVGTECEPLVISDRKDDVEDDPYNDAYRNGNFGIKRGKINFTRAKRWSVAHFFSAIIMTSFTLSCVILLGNNHKYWISSDLRDWFSAITILCCLLGLTMSSCSCYLSSSLAKIRRPLFFLLLVRLLAFLELVFIVTGISLTIAVESEAKERNPWREKYYYYWTTDSPRDIADNFKSFVVLCSFLVISMVVELIMAGAWLFHWWKCCDGCEALKSFCIFEPGEPLASGVSDPPTGIIHECAYVCWSIYKIDLSFII</sequence>
<dbReference type="AlphaFoldDB" id="A0A6P8JAM4"/>
<dbReference type="InParanoid" id="A0A6P8JAM4"/>
<keyword evidence="2" id="KW-1185">Reference proteome</keyword>
<accession>A0A6P8JAM4</accession>
<dbReference type="GeneID" id="116308493"/>
<dbReference type="KEGG" id="aten:116308493"/>
<reference evidence="3" key="1">
    <citation type="submission" date="2025-08" db="UniProtKB">
        <authorList>
            <consortium name="RefSeq"/>
        </authorList>
    </citation>
    <scope>IDENTIFICATION</scope>
    <source>
        <tissue evidence="3">Tentacle</tissue>
    </source>
</reference>
<dbReference type="RefSeq" id="XP_031574783.1">
    <property type="nucleotide sequence ID" value="XM_031718923.1"/>
</dbReference>
<dbReference type="OrthoDB" id="10289231at2759"/>